<reference evidence="1" key="1">
    <citation type="submission" date="2020-05" db="EMBL/GenBank/DDBJ databases">
        <title>Mycena genomes resolve the evolution of fungal bioluminescence.</title>
        <authorList>
            <person name="Tsai I.J."/>
        </authorList>
    </citation>
    <scope>NUCLEOTIDE SEQUENCE</scope>
    <source>
        <strain evidence="1">110903Hualien_Pintung</strain>
    </source>
</reference>
<name>A0A8H6S8D1_MYCCL</name>
<protein>
    <submittedName>
        <fullName evidence="1">F-box domain-containing protein</fullName>
    </submittedName>
</protein>
<dbReference type="SUPFAM" id="SSF52047">
    <property type="entry name" value="RNI-like"/>
    <property type="match status" value="1"/>
</dbReference>
<dbReference type="Gene3D" id="3.80.10.10">
    <property type="entry name" value="Ribonuclease Inhibitor"/>
    <property type="match status" value="1"/>
</dbReference>
<dbReference type="InterPro" id="IPR032675">
    <property type="entry name" value="LRR_dom_sf"/>
</dbReference>
<accession>A0A8H6S8D1</accession>
<comment type="caution">
    <text evidence="1">The sequence shown here is derived from an EMBL/GenBank/DDBJ whole genome shotgun (WGS) entry which is preliminary data.</text>
</comment>
<keyword evidence="2" id="KW-1185">Reference proteome</keyword>
<dbReference type="OrthoDB" id="3042665at2759"/>
<organism evidence="1 2">
    <name type="scientific">Mycena chlorophos</name>
    <name type="common">Agaric fungus</name>
    <name type="synonym">Agaricus chlorophos</name>
    <dbReference type="NCBI Taxonomy" id="658473"/>
    <lineage>
        <taxon>Eukaryota</taxon>
        <taxon>Fungi</taxon>
        <taxon>Dikarya</taxon>
        <taxon>Basidiomycota</taxon>
        <taxon>Agaricomycotina</taxon>
        <taxon>Agaricomycetes</taxon>
        <taxon>Agaricomycetidae</taxon>
        <taxon>Agaricales</taxon>
        <taxon>Marasmiineae</taxon>
        <taxon>Mycenaceae</taxon>
        <taxon>Mycena</taxon>
    </lineage>
</organism>
<gene>
    <name evidence="1" type="ORF">HMN09_01156300</name>
</gene>
<dbReference type="Proteomes" id="UP000613580">
    <property type="component" value="Unassembled WGS sequence"/>
</dbReference>
<evidence type="ECO:0000313" key="2">
    <source>
        <dbReference type="Proteomes" id="UP000613580"/>
    </source>
</evidence>
<evidence type="ECO:0000313" key="1">
    <source>
        <dbReference type="EMBL" id="KAF7294277.1"/>
    </source>
</evidence>
<sequence length="405" mass="46038">MRIALATPALWSNVYCPVGSGQRAIRTLEVLAARSGAAPLSVCVSVDNLRHWFPDPVILYAVGLHLSRHAHRFRVLRLSTYSASLTKMHEHQPTFPILEEIHFNPEEYDTSPWTQKKTLTLFVDAPRLHVLRFARHIEGLVLSWANITTLHGTKSSMDEFLKALRLMPNIRVCSFEQLQRAAHMDTPDDPEVVLHKNMCHVHLDEFYQDLEQGSLLDWCIFPSLETLTLDNVVHLQLSDFLARSTPPLRKLIVGPKPDARTCTTQLTRTLELTSSLTELDLSLCDDSTTQEFCKAFSASRSFLPKLERFTQSWWHYDVPLNDEMHSYTRSTLLGPLIELLLETAASRLAVAPAKFKYQLRAVRIVPLEEGTVIFVPRRVQALLEELRQDGVDVQIGTSYEFAVSS</sequence>
<dbReference type="EMBL" id="JACAZE010000019">
    <property type="protein sequence ID" value="KAF7294277.1"/>
    <property type="molecule type" value="Genomic_DNA"/>
</dbReference>
<proteinExistence type="predicted"/>
<dbReference type="AlphaFoldDB" id="A0A8H6S8D1"/>